<dbReference type="OrthoDB" id="9799036at2"/>
<dbReference type="CDD" id="cd00586">
    <property type="entry name" value="4HBT"/>
    <property type="match status" value="1"/>
</dbReference>
<sequence>MEQLSDFPVQVTIPIAWGEMDSYGHINNIYYLRYFEIARIQYFREMGLMDMKLETGLGPILAQTTCKYLKPLQYPDQIVVGAKIKSMSKSSFVMEHLIVSEKIGVAASGEGVIVMYDYNAAQKAEIPATIRSQIEEFEKKTFTN</sequence>
<dbReference type="EMBL" id="CP003639">
    <property type="protein sequence ID" value="AFM39984.1"/>
    <property type="molecule type" value="Genomic_DNA"/>
</dbReference>
<dbReference type="PANTHER" id="PTHR31793:SF27">
    <property type="entry name" value="NOVEL THIOESTERASE SUPERFAMILY DOMAIN AND SAPOSIN A-TYPE DOMAIN CONTAINING PROTEIN (0610012H03RIK)"/>
    <property type="match status" value="1"/>
</dbReference>
<dbReference type="KEGG" id="dai:Desaci_0938"/>
<dbReference type="InterPro" id="IPR029069">
    <property type="entry name" value="HotDog_dom_sf"/>
</dbReference>
<dbReference type="Pfam" id="PF13279">
    <property type="entry name" value="4HBT_2"/>
    <property type="match status" value="1"/>
</dbReference>
<dbReference type="SUPFAM" id="SSF54637">
    <property type="entry name" value="Thioesterase/thiol ester dehydrase-isomerase"/>
    <property type="match status" value="1"/>
</dbReference>
<evidence type="ECO:0000313" key="3">
    <source>
        <dbReference type="EMBL" id="AFM39984.1"/>
    </source>
</evidence>
<dbReference type="PANTHER" id="PTHR31793">
    <property type="entry name" value="4-HYDROXYBENZOYL-COA THIOESTERASE FAMILY MEMBER"/>
    <property type="match status" value="1"/>
</dbReference>
<reference evidence="3 4" key="1">
    <citation type="journal article" date="2012" name="J. Bacteriol.">
        <title>Complete genome sequences of Desulfosporosinus orientis DSM765T, Desulfosporosinus youngiae DSM17734T, Desulfosporosinus meridiei DSM13257T, and Desulfosporosinus acidiphilus DSM22704T.</title>
        <authorList>
            <person name="Pester M."/>
            <person name="Brambilla E."/>
            <person name="Alazard D."/>
            <person name="Rattei T."/>
            <person name="Weinmaier T."/>
            <person name="Han J."/>
            <person name="Lucas S."/>
            <person name="Lapidus A."/>
            <person name="Cheng J.F."/>
            <person name="Goodwin L."/>
            <person name="Pitluck S."/>
            <person name="Peters L."/>
            <person name="Ovchinnikova G."/>
            <person name="Teshima H."/>
            <person name="Detter J.C."/>
            <person name="Han C.S."/>
            <person name="Tapia R."/>
            <person name="Land M.L."/>
            <person name="Hauser L."/>
            <person name="Kyrpides N.C."/>
            <person name="Ivanova N.N."/>
            <person name="Pagani I."/>
            <person name="Huntmann M."/>
            <person name="Wei C.L."/>
            <person name="Davenport K.W."/>
            <person name="Daligault H."/>
            <person name="Chain P.S."/>
            <person name="Chen A."/>
            <person name="Mavromatis K."/>
            <person name="Markowitz V."/>
            <person name="Szeto E."/>
            <person name="Mikhailova N."/>
            <person name="Pati A."/>
            <person name="Wagner M."/>
            <person name="Woyke T."/>
            <person name="Ollivier B."/>
            <person name="Klenk H.P."/>
            <person name="Spring S."/>
            <person name="Loy A."/>
        </authorList>
    </citation>
    <scope>NUCLEOTIDE SEQUENCE [LARGE SCALE GENOMIC DNA]</scope>
    <source>
        <strain evidence="4">DSM 22704 / JCM 16185 / SJ4</strain>
    </source>
</reference>
<evidence type="ECO:0000313" key="4">
    <source>
        <dbReference type="Proteomes" id="UP000002892"/>
    </source>
</evidence>
<dbReference type="Gene3D" id="3.10.129.10">
    <property type="entry name" value="Hotdog Thioesterase"/>
    <property type="match status" value="1"/>
</dbReference>
<dbReference type="STRING" id="646529.Desaci_0938"/>
<evidence type="ECO:0000256" key="1">
    <source>
        <dbReference type="ARBA" id="ARBA00005953"/>
    </source>
</evidence>
<dbReference type="InterPro" id="IPR050563">
    <property type="entry name" value="4-hydroxybenzoyl-CoA_TE"/>
</dbReference>
<evidence type="ECO:0000256" key="2">
    <source>
        <dbReference type="ARBA" id="ARBA00022801"/>
    </source>
</evidence>
<dbReference type="RefSeq" id="WP_014825994.1">
    <property type="nucleotide sequence ID" value="NC_018068.1"/>
</dbReference>
<dbReference type="AlphaFoldDB" id="I4D2G0"/>
<protein>
    <submittedName>
        <fullName evidence="3">Putative thioesterase</fullName>
    </submittedName>
</protein>
<organism evidence="3 4">
    <name type="scientific">Desulfosporosinus acidiphilus (strain DSM 22704 / JCM 16185 / SJ4)</name>
    <dbReference type="NCBI Taxonomy" id="646529"/>
    <lineage>
        <taxon>Bacteria</taxon>
        <taxon>Bacillati</taxon>
        <taxon>Bacillota</taxon>
        <taxon>Clostridia</taxon>
        <taxon>Eubacteriales</taxon>
        <taxon>Desulfitobacteriaceae</taxon>
        <taxon>Desulfosporosinus</taxon>
    </lineage>
</organism>
<name>I4D2G0_DESAJ</name>
<proteinExistence type="inferred from homology"/>
<accession>I4D2G0</accession>
<gene>
    <name evidence="3" type="ordered locus">Desaci_0938</name>
</gene>
<keyword evidence="2" id="KW-0378">Hydrolase</keyword>
<dbReference type="GO" id="GO:0047617">
    <property type="term" value="F:fatty acyl-CoA hydrolase activity"/>
    <property type="evidence" value="ECO:0007669"/>
    <property type="project" value="TreeGrafter"/>
</dbReference>
<keyword evidence="4" id="KW-1185">Reference proteome</keyword>
<dbReference type="Proteomes" id="UP000002892">
    <property type="component" value="Chromosome"/>
</dbReference>
<comment type="similarity">
    <text evidence="1">Belongs to the 4-hydroxybenzoyl-CoA thioesterase family.</text>
</comment>
<dbReference type="eggNOG" id="COG0824">
    <property type="taxonomic scope" value="Bacteria"/>
</dbReference>
<dbReference type="HOGENOM" id="CLU_101141_2_2_9"/>